<dbReference type="AlphaFoldDB" id="A0A166JS52"/>
<reference evidence="8 9" key="1">
    <citation type="journal article" date="2016" name="Mol. Biol. Evol.">
        <title>Comparative Genomics of Early-Diverging Mushroom-Forming Fungi Provides Insights into the Origins of Lignocellulose Decay Capabilities.</title>
        <authorList>
            <person name="Nagy L.G."/>
            <person name="Riley R."/>
            <person name="Tritt A."/>
            <person name="Adam C."/>
            <person name="Daum C."/>
            <person name="Floudas D."/>
            <person name="Sun H."/>
            <person name="Yadav J.S."/>
            <person name="Pangilinan J."/>
            <person name="Larsson K.H."/>
            <person name="Matsuura K."/>
            <person name="Barry K."/>
            <person name="Labutti K."/>
            <person name="Kuo R."/>
            <person name="Ohm R.A."/>
            <person name="Bhattacharya S.S."/>
            <person name="Shirouzu T."/>
            <person name="Yoshinaga Y."/>
            <person name="Martin F.M."/>
            <person name="Grigoriev I.V."/>
            <person name="Hibbett D.S."/>
        </authorList>
    </citation>
    <scope>NUCLEOTIDE SEQUENCE [LARGE SCALE GENOMIC DNA]</scope>
    <source>
        <strain evidence="8 9">CBS 109695</strain>
    </source>
</reference>
<dbReference type="Pfam" id="PF02301">
    <property type="entry name" value="HORMA"/>
    <property type="match status" value="1"/>
</dbReference>
<evidence type="ECO:0000256" key="1">
    <source>
        <dbReference type="ARBA" id="ARBA00004123"/>
    </source>
</evidence>
<keyword evidence="3" id="KW-0158">Chromosome</keyword>
<dbReference type="GO" id="GO:0005634">
    <property type="term" value="C:nucleus"/>
    <property type="evidence" value="ECO:0007669"/>
    <property type="project" value="UniProtKB-SubCell"/>
</dbReference>
<organism evidence="8 9">
    <name type="scientific">Athelia psychrophila</name>
    <dbReference type="NCBI Taxonomy" id="1759441"/>
    <lineage>
        <taxon>Eukaryota</taxon>
        <taxon>Fungi</taxon>
        <taxon>Dikarya</taxon>
        <taxon>Basidiomycota</taxon>
        <taxon>Agaricomycotina</taxon>
        <taxon>Agaricomycetes</taxon>
        <taxon>Agaricomycetidae</taxon>
        <taxon>Atheliales</taxon>
        <taxon>Atheliaceae</taxon>
        <taxon>Athelia</taxon>
    </lineage>
</organism>
<dbReference type="Proteomes" id="UP000076532">
    <property type="component" value="Unassembled WGS sequence"/>
</dbReference>
<comment type="subcellular location">
    <subcellularLocation>
        <location evidence="2">Chromosome</location>
    </subcellularLocation>
    <subcellularLocation>
        <location evidence="1">Nucleus</location>
    </subcellularLocation>
</comment>
<dbReference type="PROSITE" id="PS50815">
    <property type="entry name" value="HORMA"/>
    <property type="match status" value="1"/>
</dbReference>
<dbReference type="Gene3D" id="3.30.40.10">
    <property type="entry name" value="Zinc/RING finger domain, C3HC4 (zinc finger)"/>
    <property type="match status" value="1"/>
</dbReference>
<keyword evidence="9" id="KW-1185">Reference proteome</keyword>
<protein>
    <recommendedName>
        <fullName evidence="7">HORMA domain-containing protein</fullName>
    </recommendedName>
</protein>
<dbReference type="GO" id="GO:0051598">
    <property type="term" value="P:meiotic recombination checkpoint signaling"/>
    <property type="evidence" value="ECO:0007669"/>
    <property type="project" value="TreeGrafter"/>
</dbReference>
<feature type="compositionally biased region" description="Basic and acidic residues" evidence="6">
    <location>
        <begin position="23"/>
        <end position="33"/>
    </location>
</feature>
<evidence type="ECO:0000313" key="9">
    <source>
        <dbReference type="Proteomes" id="UP000076532"/>
    </source>
</evidence>
<sequence length="694" mass="75598">MVPLLSLGEDLQRMSLGAAGSRAGKDPAGEASKRGKVPTLGEVQKSLKQLIKTLIQATTSMETLPRRRFANFKLFYTDDTPEDYEPVHFKAGDVDADKFFFATHDVKEPPEKTSVGGVETGHHGINVEIQSVAAYLPPADNADSPFTGLAAAGVSGTSPSANLTPGEEAVARAAQDRAQAEDAEARVVVWDAEKAVYDDADAEGDDDPDYAADKSANDSGIGMIPGLLGIRSEEGIVVPIHLAKVEAIKSVRGEDGDMDTGSTIHTDDIDEAQYAGTSEDVPLNAGALRLTHLIVDHHLTQTQELLEPTQLLPLDARTSSTMRATTSPLPPSSASGTSTPTQTQSMLQGETVPTQMLVDMIFENQSSSAPTQDTDMLDLETQVQTMGDDPIESFASATGPNEGIKVDSEDLGFACSCGVSMQDGDMCFCEGGCGKWFHLWCNGYHSSQDARLPRVFNCFGCRVRQDKNWAIISVNDILPIMTEKFERLAVFRRAIKVAEVTDFKSLNTFTKEMGCEVLLAGQLLKRLEAEGFVAVEILVDITLDRTRKQKQRVKARRDIQKAKYYFVKASKRRQAYLDYFNPDAEVEKRMMGLSEADTRPKSHRKKGLALSLTDSSNLAAQGSSRRSPTPLPPCPSVVIPPVDENGSQTQDYTQEALHPPIQPSQELKRKSTETGESRKKKVKISMARPVDLQD</sequence>
<feature type="compositionally biased region" description="Basic and acidic residues" evidence="6">
    <location>
        <begin position="666"/>
        <end position="677"/>
    </location>
</feature>
<evidence type="ECO:0000259" key="7">
    <source>
        <dbReference type="PROSITE" id="PS50815"/>
    </source>
</evidence>
<feature type="domain" description="HORMA" evidence="7">
    <location>
        <begin position="1"/>
        <end position="129"/>
    </location>
</feature>
<dbReference type="InterPro" id="IPR003511">
    <property type="entry name" value="HORMA_dom"/>
</dbReference>
<evidence type="ECO:0000256" key="3">
    <source>
        <dbReference type="ARBA" id="ARBA00022454"/>
    </source>
</evidence>
<feature type="region of interest" description="Disordered" evidence="6">
    <location>
        <begin position="18"/>
        <end position="38"/>
    </location>
</feature>
<feature type="compositionally biased region" description="Polar residues" evidence="6">
    <location>
        <begin position="612"/>
        <end position="622"/>
    </location>
</feature>
<keyword evidence="5" id="KW-0469">Meiosis</keyword>
<dbReference type="GO" id="GO:0005694">
    <property type="term" value="C:chromosome"/>
    <property type="evidence" value="ECO:0007669"/>
    <property type="project" value="UniProtKB-SubCell"/>
</dbReference>
<evidence type="ECO:0000256" key="6">
    <source>
        <dbReference type="SAM" id="MobiDB-lite"/>
    </source>
</evidence>
<dbReference type="InterPro" id="IPR013083">
    <property type="entry name" value="Znf_RING/FYVE/PHD"/>
</dbReference>
<dbReference type="PANTHER" id="PTHR48225">
    <property type="entry name" value="HORMA DOMAIN-CONTAINING PROTEIN 1"/>
    <property type="match status" value="1"/>
</dbReference>
<dbReference type="InterPro" id="IPR051294">
    <property type="entry name" value="HORMA_MeioticProgression"/>
</dbReference>
<evidence type="ECO:0000256" key="5">
    <source>
        <dbReference type="ARBA" id="ARBA00023254"/>
    </source>
</evidence>
<accession>A0A166JS52</accession>
<dbReference type="Gene3D" id="3.30.900.10">
    <property type="entry name" value="HORMA domain"/>
    <property type="match status" value="1"/>
</dbReference>
<dbReference type="InterPro" id="IPR036570">
    <property type="entry name" value="HORMA_dom_sf"/>
</dbReference>
<proteinExistence type="predicted"/>
<feature type="region of interest" description="Disordered" evidence="6">
    <location>
        <begin position="320"/>
        <end position="344"/>
    </location>
</feature>
<dbReference type="OrthoDB" id="1928087at2759"/>
<feature type="region of interest" description="Disordered" evidence="6">
    <location>
        <begin position="593"/>
        <end position="694"/>
    </location>
</feature>
<name>A0A166JS52_9AGAM</name>
<evidence type="ECO:0000256" key="4">
    <source>
        <dbReference type="ARBA" id="ARBA00023242"/>
    </source>
</evidence>
<dbReference type="EMBL" id="KV417549">
    <property type="protein sequence ID" value="KZP21154.1"/>
    <property type="molecule type" value="Genomic_DNA"/>
</dbReference>
<dbReference type="SUPFAM" id="SSF57903">
    <property type="entry name" value="FYVE/PHD zinc finger"/>
    <property type="match status" value="1"/>
</dbReference>
<dbReference type="PANTHER" id="PTHR48225:SF7">
    <property type="entry name" value="MEIOSIS-SPECIFIC PROTEIN HOP1"/>
    <property type="match status" value="1"/>
</dbReference>
<dbReference type="InterPro" id="IPR011011">
    <property type="entry name" value="Znf_FYVE_PHD"/>
</dbReference>
<dbReference type="STRING" id="436010.A0A166JS52"/>
<evidence type="ECO:0000256" key="2">
    <source>
        <dbReference type="ARBA" id="ARBA00004286"/>
    </source>
</evidence>
<keyword evidence="4" id="KW-0539">Nucleus</keyword>
<gene>
    <name evidence="8" type="ORF">FIBSPDRAFT_1044318</name>
</gene>
<evidence type="ECO:0000313" key="8">
    <source>
        <dbReference type="EMBL" id="KZP21154.1"/>
    </source>
</evidence>
<dbReference type="GO" id="GO:0007130">
    <property type="term" value="P:synaptonemal complex assembly"/>
    <property type="evidence" value="ECO:0007669"/>
    <property type="project" value="TreeGrafter"/>
</dbReference>